<dbReference type="Pfam" id="PF14302">
    <property type="entry name" value="DUF4377"/>
    <property type="match status" value="1"/>
</dbReference>
<dbReference type="PROSITE" id="PS51257">
    <property type="entry name" value="PROKAR_LIPOPROTEIN"/>
    <property type="match status" value="1"/>
</dbReference>
<name>A0A1T0CMS6_9GAMM</name>
<dbReference type="Gene3D" id="2.40.128.270">
    <property type="match status" value="1"/>
</dbReference>
<dbReference type="PANTHER" id="PTHR35535:SF1">
    <property type="entry name" value="HEAT SHOCK PROTEIN HSLJ"/>
    <property type="match status" value="1"/>
</dbReference>
<dbReference type="Pfam" id="PF03724">
    <property type="entry name" value="META"/>
    <property type="match status" value="1"/>
</dbReference>
<feature type="domain" description="DUF4377" evidence="3">
    <location>
        <begin position="197"/>
        <end position="264"/>
    </location>
</feature>
<dbReference type="PANTHER" id="PTHR35535">
    <property type="entry name" value="HEAT SHOCK PROTEIN HSLJ"/>
    <property type="match status" value="1"/>
</dbReference>
<dbReference type="InterPro" id="IPR005184">
    <property type="entry name" value="DUF306_Meta_HslJ"/>
</dbReference>
<comment type="caution">
    <text evidence="4">The sequence shown here is derived from an EMBL/GenBank/DDBJ whole genome shotgun (WGS) entry which is preliminary data.</text>
</comment>
<evidence type="ECO:0000256" key="1">
    <source>
        <dbReference type="SAM" id="SignalP"/>
    </source>
</evidence>
<proteinExistence type="predicted"/>
<evidence type="ECO:0000259" key="3">
    <source>
        <dbReference type="Pfam" id="PF14302"/>
    </source>
</evidence>
<accession>A0A1T0CMS6</accession>
<evidence type="ECO:0000259" key="2">
    <source>
        <dbReference type="Pfam" id="PF03724"/>
    </source>
</evidence>
<gene>
    <name evidence="4" type="ORF">B0680_06250</name>
</gene>
<dbReference type="InterPro" id="IPR038670">
    <property type="entry name" value="HslJ-like_sf"/>
</dbReference>
<dbReference type="InterPro" id="IPR025485">
    <property type="entry name" value="DUF4377"/>
</dbReference>
<dbReference type="STRING" id="470453.B0680_06250"/>
<feature type="domain" description="DUF306" evidence="2">
    <location>
        <begin position="65"/>
        <end position="177"/>
    </location>
</feature>
<feature type="signal peptide" evidence="1">
    <location>
        <begin position="1"/>
        <end position="22"/>
    </location>
</feature>
<reference evidence="4 5" key="1">
    <citation type="submission" date="2017-02" db="EMBL/GenBank/DDBJ databases">
        <title>Draft genome sequence of Moraxella pluranimalium CCUG 54913T type strain.</title>
        <authorList>
            <person name="Salva-Serra F."/>
            <person name="Engstrom-Jakobsson H."/>
            <person name="Thorell K."/>
            <person name="Jaen-Luchoro D."/>
            <person name="Gonzales-Siles L."/>
            <person name="Karlsson R."/>
            <person name="Yazdan S."/>
            <person name="Boulund F."/>
            <person name="Johnning A."/>
            <person name="Engstrand L."/>
            <person name="Kristiansson E."/>
            <person name="Moore E."/>
        </authorList>
    </citation>
    <scope>NUCLEOTIDE SEQUENCE [LARGE SCALE GENOMIC DNA]</scope>
    <source>
        <strain evidence="4 5">CCUG 54913</strain>
    </source>
</reference>
<dbReference type="EMBL" id="MUYU01000015">
    <property type="protein sequence ID" value="OOS23559.1"/>
    <property type="molecule type" value="Genomic_DNA"/>
</dbReference>
<dbReference type="Proteomes" id="UP000189800">
    <property type="component" value="Unassembled WGS sequence"/>
</dbReference>
<feature type="chain" id="PRO_5013250245" description="DUF4377 domain-containing protein" evidence="1">
    <location>
        <begin position="23"/>
        <end position="283"/>
    </location>
</feature>
<evidence type="ECO:0008006" key="6">
    <source>
        <dbReference type="Google" id="ProtNLM"/>
    </source>
</evidence>
<keyword evidence="5" id="KW-1185">Reference proteome</keyword>
<organism evidence="4 5">
    <name type="scientific">Moraxella pluranimalium</name>
    <dbReference type="NCBI Taxonomy" id="470453"/>
    <lineage>
        <taxon>Bacteria</taxon>
        <taxon>Pseudomonadati</taxon>
        <taxon>Pseudomonadota</taxon>
        <taxon>Gammaproteobacteria</taxon>
        <taxon>Moraxellales</taxon>
        <taxon>Moraxellaceae</taxon>
        <taxon>Moraxella</taxon>
    </lineage>
</organism>
<dbReference type="AlphaFoldDB" id="A0A1T0CMS6"/>
<protein>
    <recommendedName>
        <fullName evidence="6">DUF4377 domain-containing protein</fullName>
    </recommendedName>
</protein>
<evidence type="ECO:0000313" key="5">
    <source>
        <dbReference type="Proteomes" id="UP000189800"/>
    </source>
</evidence>
<keyword evidence="1" id="KW-0732">Signal</keyword>
<sequence>MKLPMLKYPMSAVLLIATSIFASIAFSGCYQVGDAVNDAVRDIKMTPTSQPVTKSAQGSAPTVEQLSRYEFTLVNAEKQGATTESLASVIASGAGKLSFGNNRINYSVGCNRVFGAYKLDGAKLAIGGLASTQMACQDLAQAEAKLGSWMTDSQLAIEVHADDTATLTQSKGAEVLTWQGKLTHKARFGEPVTLFWEVDPTKTDCVDKSGKDQLCLRVRNINYDDRGIKVGSGAWRTFYGNIEGFEHNPELRQIIRLHAYNNPNGEPNPYYVYDMTVMSEIVK</sequence>
<evidence type="ECO:0000313" key="4">
    <source>
        <dbReference type="EMBL" id="OOS23559.1"/>
    </source>
</evidence>
<dbReference type="InterPro" id="IPR053147">
    <property type="entry name" value="Hsp_HslJ-like"/>
</dbReference>